<dbReference type="Proteomes" id="UP000199239">
    <property type="component" value="Unassembled WGS sequence"/>
</dbReference>
<sequence length="498" mass="54351">MARLLRQLHWVLVAGMLGLAGAAAIIGLRSPVYVATARILVESEQIPGDLAPSTVRLQALAQLELSLQRILARDSLLQLAARHEIYHTPRLSTHDLIRDLRTRIVMAHAPGRDAAPLVSIRFKGSSPDLAADVANDIAQMILQQDVATRTQTARKTLAFFTQDVARLETELAAQDAEILAFRQQNSNSLPDNLAFRRSQQTTAQERLLQVERQIGTLKDHKAKVQQRQNALAAKMAKLSPSNEVVQLAQLEEELATQSALLSPNNPRVKMLMSQVKGLRARIRPASGTAPNPLTSYEVERAEIDADLAELDARKTRITTTMAALSASIKTTPSNAITLGNLERAQANTRLQHDHALANKVRAQTGTMIETLRQGQHVSLFEAAVPPLYPQGPSKFIALVAGLAIGLAFGLVFVALKDHFSKRIHRPADISGALGITPFATLPYQHSRLEKRWHRWLTLGGAMMLLAGVPVGFWAVQTYYEATAASSAHAITGLPKPQG</sequence>
<protein>
    <submittedName>
        <fullName evidence="3">Uncharacterized protein involved in exopolysaccharide biosynthesis</fullName>
    </submittedName>
</protein>
<feature type="transmembrane region" description="Helical" evidence="2">
    <location>
        <begin position="395"/>
        <end position="415"/>
    </location>
</feature>
<dbReference type="AlphaFoldDB" id="A0A1I6VC73"/>
<feature type="transmembrane region" description="Helical" evidence="2">
    <location>
        <begin position="455"/>
        <end position="475"/>
    </location>
</feature>
<name>A0A1I6VC73_9RHOB</name>
<keyword evidence="2" id="KW-1133">Transmembrane helix</keyword>
<dbReference type="STRING" id="394264.SAMN04488040_3213"/>
<evidence type="ECO:0000313" key="3">
    <source>
        <dbReference type="EMBL" id="SFT11277.1"/>
    </source>
</evidence>
<feature type="coiled-coil region" evidence="1">
    <location>
        <begin position="157"/>
        <end position="184"/>
    </location>
</feature>
<gene>
    <name evidence="3" type="ORF">SAMN04488040_3213</name>
</gene>
<keyword evidence="4" id="KW-1185">Reference proteome</keyword>
<dbReference type="EMBL" id="FPAJ01000006">
    <property type="protein sequence ID" value="SFT11277.1"/>
    <property type="molecule type" value="Genomic_DNA"/>
</dbReference>
<reference evidence="4" key="1">
    <citation type="submission" date="2016-10" db="EMBL/GenBank/DDBJ databases">
        <authorList>
            <person name="Varghese N."/>
            <person name="Submissions S."/>
        </authorList>
    </citation>
    <scope>NUCLEOTIDE SEQUENCE [LARGE SCALE GENOMIC DNA]</scope>
    <source>
        <strain evidence="4">DSM 23422</strain>
    </source>
</reference>
<organism evidence="3 4">
    <name type="scientific">Sulfitobacter marinus</name>
    <dbReference type="NCBI Taxonomy" id="394264"/>
    <lineage>
        <taxon>Bacteria</taxon>
        <taxon>Pseudomonadati</taxon>
        <taxon>Pseudomonadota</taxon>
        <taxon>Alphaproteobacteria</taxon>
        <taxon>Rhodobacterales</taxon>
        <taxon>Roseobacteraceae</taxon>
        <taxon>Sulfitobacter</taxon>
    </lineage>
</organism>
<keyword evidence="2" id="KW-0812">Transmembrane</keyword>
<evidence type="ECO:0000313" key="4">
    <source>
        <dbReference type="Proteomes" id="UP000199239"/>
    </source>
</evidence>
<dbReference type="InterPro" id="IPR050445">
    <property type="entry name" value="Bact_polysacc_biosynth/exp"/>
</dbReference>
<evidence type="ECO:0000256" key="2">
    <source>
        <dbReference type="SAM" id="Phobius"/>
    </source>
</evidence>
<proteinExistence type="predicted"/>
<keyword evidence="1" id="KW-0175">Coiled coil</keyword>
<keyword evidence="2" id="KW-0472">Membrane</keyword>
<dbReference type="Gene3D" id="1.10.287.1490">
    <property type="match status" value="1"/>
</dbReference>
<dbReference type="PANTHER" id="PTHR32309:SF31">
    <property type="entry name" value="CAPSULAR EXOPOLYSACCHARIDE FAMILY"/>
    <property type="match status" value="1"/>
</dbReference>
<accession>A0A1I6VC73</accession>
<evidence type="ECO:0000256" key="1">
    <source>
        <dbReference type="SAM" id="Coils"/>
    </source>
</evidence>
<dbReference type="PANTHER" id="PTHR32309">
    <property type="entry name" value="TYROSINE-PROTEIN KINASE"/>
    <property type="match status" value="1"/>
</dbReference>